<dbReference type="PANTHER" id="PTHR23266">
    <property type="entry name" value="IMMUNOGLOBULIN HEAVY CHAIN"/>
    <property type="match status" value="1"/>
</dbReference>
<keyword evidence="4" id="KW-0732">Signal</keyword>
<feature type="domain" description="Ig-like" evidence="5">
    <location>
        <begin position="264"/>
        <end position="356"/>
    </location>
</feature>
<dbReference type="FunFam" id="2.60.40.10:FF:001594">
    <property type="entry name" value="Immunoglobulin heavy variable 9-4"/>
    <property type="match status" value="1"/>
</dbReference>
<comment type="caution">
    <text evidence="6">The sequence shown here is derived from an EMBL/GenBank/DDBJ whole genome shotgun (WGS) entry which is preliminary data.</text>
</comment>
<proteinExistence type="predicted"/>
<reference evidence="6" key="1">
    <citation type="submission" date="2023-03" db="EMBL/GenBank/DDBJ databases">
        <title>Electrophorus voltai genome.</title>
        <authorList>
            <person name="Bian C."/>
        </authorList>
    </citation>
    <scope>NUCLEOTIDE SEQUENCE</scope>
    <source>
        <strain evidence="6">CB-2022</strain>
        <tissue evidence="6">Muscle</tissue>
    </source>
</reference>
<dbReference type="Gene3D" id="2.60.40.10">
    <property type="entry name" value="Immunoglobulins"/>
    <property type="match status" value="4"/>
</dbReference>
<keyword evidence="7" id="KW-1185">Reference proteome</keyword>
<evidence type="ECO:0000259" key="5">
    <source>
        <dbReference type="PROSITE" id="PS50835"/>
    </source>
</evidence>
<organism evidence="6 7">
    <name type="scientific">Electrophorus voltai</name>
    <dbReference type="NCBI Taxonomy" id="2609070"/>
    <lineage>
        <taxon>Eukaryota</taxon>
        <taxon>Metazoa</taxon>
        <taxon>Chordata</taxon>
        <taxon>Craniata</taxon>
        <taxon>Vertebrata</taxon>
        <taxon>Euteleostomi</taxon>
        <taxon>Actinopterygii</taxon>
        <taxon>Neopterygii</taxon>
        <taxon>Teleostei</taxon>
        <taxon>Ostariophysi</taxon>
        <taxon>Gymnotiformes</taxon>
        <taxon>Gymnotoidei</taxon>
        <taxon>Gymnotidae</taxon>
        <taxon>Electrophorus</taxon>
    </lineage>
</organism>
<keyword evidence="3" id="KW-1280">Immunoglobulin</keyword>
<feature type="signal peptide" evidence="4">
    <location>
        <begin position="1"/>
        <end position="19"/>
    </location>
</feature>
<dbReference type="InterPro" id="IPR050199">
    <property type="entry name" value="IgHV"/>
</dbReference>
<feature type="domain" description="Ig-like" evidence="5">
    <location>
        <begin position="374"/>
        <end position="486"/>
    </location>
</feature>
<keyword evidence="2" id="KW-1064">Adaptive immunity</keyword>
<protein>
    <recommendedName>
        <fullName evidence="5">Ig-like domain-containing protein</fullName>
    </recommendedName>
</protein>
<dbReference type="InterPro" id="IPR007110">
    <property type="entry name" value="Ig-like_dom"/>
</dbReference>
<dbReference type="GO" id="GO:0005576">
    <property type="term" value="C:extracellular region"/>
    <property type="evidence" value="ECO:0007669"/>
    <property type="project" value="UniProtKB-ARBA"/>
</dbReference>
<accession>A0AAD8YPE8</accession>
<dbReference type="GO" id="GO:0019814">
    <property type="term" value="C:immunoglobulin complex"/>
    <property type="evidence" value="ECO:0007669"/>
    <property type="project" value="UniProtKB-KW"/>
</dbReference>
<dbReference type="InterPro" id="IPR013783">
    <property type="entry name" value="Ig-like_fold"/>
</dbReference>
<evidence type="ECO:0000256" key="1">
    <source>
        <dbReference type="ARBA" id="ARBA00022859"/>
    </source>
</evidence>
<dbReference type="FunFam" id="2.60.40.10:FF:001648">
    <property type="entry name" value="Immunoglobulin heavy variable 4-3"/>
    <property type="match status" value="1"/>
</dbReference>
<evidence type="ECO:0000256" key="4">
    <source>
        <dbReference type="SAM" id="SignalP"/>
    </source>
</evidence>
<dbReference type="SMART" id="SM00406">
    <property type="entry name" value="IGv"/>
    <property type="match status" value="2"/>
</dbReference>
<evidence type="ECO:0000256" key="3">
    <source>
        <dbReference type="ARBA" id="ARBA00043265"/>
    </source>
</evidence>
<dbReference type="AlphaFoldDB" id="A0AAD8YPE8"/>
<dbReference type="PROSITE" id="PS50835">
    <property type="entry name" value="IG_LIKE"/>
    <property type="match status" value="2"/>
</dbReference>
<evidence type="ECO:0000256" key="2">
    <source>
        <dbReference type="ARBA" id="ARBA00023130"/>
    </source>
</evidence>
<name>A0AAD8YPE8_9TELE</name>
<dbReference type="SUPFAM" id="SSF48726">
    <property type="entry name" value="Immunoglobulin"/>
    <property type="match status" value="4"/>
</dbReference>
<gene>
    <name evidence="6" type="ORF">P4O66_001577</name>
</gene>
<evidence type="ECO:0000313" key="6">
    <source>
        <dbReference type="EMBL" id="KAK1784432.1"/>
    </source>
</evidence>
<dbReference type="GO" id="GO:0002250">
    <property type="term" value="P:adaptive immune response"/>
    <property type="evidence" value="ECO:0007669"/>
    <property type="project" value="UniProtKB-KW"/>
</dbReference>
<dbReference type="InterPro" id="IPR013106">
    <property type="entry name" value="Ig_V-set"/>
</dbReference>
<dbReference type="EMBL" id="JAROKS010000169">
    <property type="protein sequence ID" value="KAK1784432.1"/>
    <property type="molecule type" value="Genomic_DNA"/>
</dbReference>
<dbReference type="Proteomes" id="UP001239994">
    <property type="component" value="Unassembled WGS sequence"/>
</dbReference>
<dbReference type="Pfam" id="PF07686">
    <property type="entry name" value="V-set"/>
    <property type="match status" value="2"/>
</dbReference>
<dbReference type="SMART" id="SM00409">
    <property type="entry name" value="IG"/>
    <property type="match status" value="2"/>
</dbReference>
<dbReference type="InterPro" id="IPR003599">
    <property type="entry name" value="Ig_sub"/>
</dbReference>
<keyword evidence="1" id="KW-0391">Immunity</keyword>
<dbReference type="InterPro" id="IPR036179">
    <property type="entry name" value="Ig-like_dom_sf"/>
</dbReference>
<evidence type="ECO:0000313" key="7">
    <source>
        <dbReference type="Proteomes" id="UP001239994"/>
    </source>
</evidence>
<feature type="chain" id="PRO_5042224743" description="Ig-like domain-containing protein" evidence="4">
    <location>
        <begin position="20"/>
        <end position="486"/>
    </location>
</feature>
<sequence>MLSVALLMLMLTKISSVHCVDQTQPSSLSVRPGHSVTISCGVGCVELTQPASVVVKPRESFSISCILCQTFTQSEAVVKRPGESYKLICTASGFTFSSYWAAVVRQASGKGLEWIATIGTSSSPISYSQCPENSVKVSCQVSGYALSDYGTCWIRQPPGKSLQWIEIIWGGGSIDYADFKVAFASAPVLQQPNPIKPFVEEFIAVAVIVVADLCLQRVQCDRLNNQHVLDLPDSWEKYSTALVSIILRVARAQSMQYRADVHGEELTQPASMTVQPGQSLSINCKVSYSVTSWGTAWIRQPAGKALEWIGYIYSSGSTAYSDKLKNKFSISRDTGSNTITLQGQNLQTEDTAVYYCARESQLGLLGTQKTCQVPGYAVTDAETGVQSQVVLTQSEQSLVVAPGGSHKLTCACSGFNLGSYRMYWIRQAPGKGLEWIMHYYTDSSKGTAQAVQGRFSGSKDSSNFYLHMSQLKPEDTAMYYCARESL</sequence>